<dbReference type="OrthoDB" id="2190706at2759"/>
<reference evidence="1 2" key="1">
    <citation type="journal article" date="2017" name="Environ. Microbiol.">
        <title>Decay of the glycolytic pathway and adaptation to intranuclear parasitism within Enterocytozoonidae microsporidia.</title>
        <authorList>
            <person name="Wiredu Boakye D."/>
            <person name="Jaroenlak P."/>
            <person name="Prachumwat A."/>
            <person name="Williams T.A."/>
            <person name="Bateman K.S."/>
            <person name="Itsathitphaisarn O."/>
            <person name="Sritunyalucksana K."/>
            <person name="Paszkiewicz K.H."/>
            <person name="Moore K.A."/>
            <person name="Stentiford G.D."/>
            <person name="Williams B.A."/>
        </authorList>
    </citation>
    <scope>NUCLEOTIDE SEQUENCE [LARGE SCALE GENOMIC DNA]</scope>
    <source>
        <strain evidence="1 2">GB1</strain>
    </source>
</reference>
<protein>
    <submittedName>
        <fullName evidence="1">Uncharacterized protein</fullName>
    </submittedName>
</protein>
<dbReference type="VEuPathDB" id="MicrosporidiaDB:ECANGB1_1256"/>
<proteinExistence type="predicted"/>
<gene>
    <name evidence="1" type="ORF">ECANGB1_1256</name>
</gene>
<comment type="caution">
    <text evidence="1">The sequence shown here is derived from an EMBL/GenBank/DDBJ whole genome shotgun (WGS) entry which is preliminary data.</text>
</comment>
<accession>A0A1Y1S772</accession>
<name>A0A1Y1S772_9MICR</name>
<organism evidence="1 2">
    <name type="scientific">Enterospora canceri</name>
    <dbReference type="NCBI Taxonomy" id="1081671"/>
    <lineage>
        <taxon>Eukaryota</taxon>
        <taxon>Fungi</taxon>
        <taxon>Fungi incertae sedis</taxon>
        <taxon>Microsporidia</taxon>
        <taxon>Enterocytozoonidae</taxon>
        <taxon>Enterospora</taxon>
    </lineage>
</organism>
<evidence type="ECO:0000313" key="2">
    <source>
        <dbReference type="Proteomes" id="UP000192639"/>
    </source>
</evidence>
<evidence type="ECO:0000313" key="1">
    <source>
        <dbReference type="EMBL" id="ORD94022.1"/>
    </source>
</evidence>
<dbReference type="EMBL" id="LWDP01000035">
    <property type="protein sequence ID" value="ORD94022.1"/>
    <property type="molecule type" value="Genomic_DNA"/>
</dbReference>
<dbReference type="AlphaFoldDB" id="A0A1Y1S772"/>
<dbReference type="Proteomes" id="UP000192639">
    <property type="component" value="Unassembled WGS sequence"/>
</dbReference>
<sequence>MPSNILPDEVEYFGFLPVSFTIELQDELEKILIESLDGQYAHLKPKMHEMFRRNLFLFSNFVLRNVLVFPAGFRWERRRSDKVVDVDLEEKMVELVILKENLEKRRRIYHEGRVELIKLENRRGSQLCLLESSRRLQDGMDLYGEFERDYESLLGQFGRFNPSSGSSVRKLKKFMEHKYMKQEYYQAERRRLTAIGERDVLESLAKSINRGSQKSG</sequence>
<keyword evidence="2" id="KW-1185">Reference proteome</keyword>